<feature type="transmembrane region" description="Helical" evidence="8">
    <location>
        <begin position="159"/>
        <end position="178"/>
    </location>
</feature>
<dbReference type="InterPro" id="IPR002781">
    <property type="entry name" value="TM_pro_TauE-like"/>
</dbReference>
<dbReference type="InterPro" id="IPR052017">
    <property type="entry name" value="TSUP"/>
</dbReference>
<accession>A0A844Z4S7</accession>
<keyword evidence="6 8" id="KW-1133">Transmembrane helix</keyword>
<organism evidence="9 10">
    <name type="scientific">Alteraurantiacibacter buctensis</name>
    <dbReference type="NCBI Taxonomy" id="1503981"/>
    <lineage>
        <taxon>Bacteria</taxon>
        <taxon>Pseudomonadati</taxon>
        <taxon>Pseudomonadota</taxon>
        <taxon>Alphaproteobacteria</taxon>
        <taxon>Sphingomonadales</taxon>
        <taxon>Erythrobacteraceae</taxon>
        <taxon>Alteraurantiacibacter</taxon>
    </lineage>
</organism>
<keyword evidence="10" id="KW-1185">Reference proteome</keyword>
<dbReference type="Proteomes" id="UP000466966">
    <property type="component" value="Unassembled WGS sequence"/>
</dbReference>
<comment type="subcellular location">
    <subcellularLocation>
        <location evidence="1 8">Cell membrane</location>
        <topology evidence="1 8">Multi-pass membrane protein</topology>
    </subcellularLocation>
</comment>
<evidence type="ECO:0000256" key="7">
    <source>
        <dbReference type="ARBA" id="ARBA00023136"/>
    </source>
</evidence>
<feature type="transmembrane region" description="Helical" evidence="8">
    <location>
        <begin position="98"/>
        <end position="115"/>
    </location>
</feature>
<keyword evidence="5 8" id="KW-0812">Transmembrane</keyword>
<dbReference type="RefSeq" id="WP_160772766.1">
    <property type="nucleotide sequence ID" value="NZ_WTYV01000006.1"/>
</dbReference>
<dbReference type="AlphaFoldDB" id="A0A844Z4S7"/>
<evidence type="ECO:0000256" key="3">
    <source>
        <dbReference type="ARBA" id="ARBA00022448"/>
    </source>
</evidence>
<protein>
    <recommendedName>
        <fullName evidence="8">Probable membrane transporter protein</fullName>
    </recommendedName>
</protein>
<sequence>MSEPLTLGLLALASFSAAAISASVSVGGGYVLFGATTLLYPLPVAVALQPVLSYSSLVARSIAFRQGIAWPIVGPFTLGSLAGVALGLVVYHAIPERVMALGVGSLMLVLTWWRLPLPHVHSRAGMAGVGMAHALSGTVLGMGSILQPVLLNAAIDRRALVGTFAACLLALEAIRAVGYGLTGFSYWPLAAAVAVSTMAGFAGTWAGKRLMGYIPERAFRLIVSGLITALAVRLLVKAVLPGIDSFLPSS</sequence>
<keyword evidence="4 8" id="KW-1003">Cell membrane</keyword>
<keyword evidence="3" id="KW-0813">Transport</keyword>
<gene>
    <name evidence="9" type="ORF">GRI99_14465</name>
</gene>
<feature type="transmembrane region" description="Helical" evidence="8">
    <location>
        <begin position="218"/>
        <end position="240"/>
    </location>
</feature>
<feature type="transmembrane region" description="Helical" evidence="8">
    <location>
        <begin position="68"/>
        <end position="91"/>
    </location>
</feature>
<name>A0A844Z4S7_9SPHN</name>
<dbReference type="OrthoDB" id="119832at2"/>
<evidence type="ECO:0000256" key="2">
    <source>
        <dbReference type="ARBA" id="ARBA00009142"/>
    </source>
</evidence>
<evidence type="ECO:0000256" key="5">
    <source>
        <dbReference type="ARBA" id="ARBA00022692"/>
    </source>
</evidence>
<evidence type="ECO:0000256" key="6">
    <source>
        <dbReference type="ARBA" id="ARBA00022989"/>
    </source>
</evidence>
<reference evidence="9 10" key="1">
    <citation type="submission" date="2019-12" db="EMBL/GenBank/DDBJ databases">
        <title>Genomic-based taxomic classification of the family Erythrobacteraceae.</title>
        <authorList>
            <person name="Xu L."/>
        </authorList>
    </citation>
    <scope>NUCLEOTIDE SEQUENCE [LARGE SCALE GENOMIC DNA]</scope>
    <source>
        <strain evidence="9 10">M0322</strain>
    </source>
</reference>
<evidence type="ECO:0000256" key="8">
    <source>
        <dbReference type="RuleBase" id="RU363041"/>
    </source>
</evidence>
<comment type="caution">
    <text evidence="9">The sequence shown here is derived from an EMBL/GenBank/DDBJ whole genome shotgun (WGS) entry which is preliminary data.</text>
</comment>
<dbReference type="EMBL" id="WTYV01000006">
    <property type="protein sequence ID" value="MXO72833.1"/>
    <property type="molecule type" value="Genomic_DNA"/>
</dbReference>
<comment type="similarity">
    <text evidence="2 8">Belongs to the 4-toluene sulfonate uptake permease (TSUP) (TC 2.A.102) family.</text>
</comment>
<evidence type="ECO:0000313" key="9">
    <source>
        <dbReference type="EMBL" id="MXO72833.1"/>
    </source>
</evidence>
<keyword evidence="7 8" id="KW-0472">Membrane</keyword>
<dbReference type="GO" id="GO:0005886">
    <property type="term" value="C:plasma membrane"/>
    <property type="evidence" value="ECO:0007669"/>
    <property type="project" value="UniProtKB-SubCell"/>
</dbReference>
<feature type="transmembrane region" description="Helical" evidence="8">
    <location>
        <begin position="184"/>
        <end position="206"/>
    </location>
</feature>
<evidence type="ECO:0000313" key="10">
    <source>
        <dbReference type="Proteomes" id="UP000466966"/>
    </source>
</evidence>
<proteinExistence type="inferred from homology"/>
<dbReference type="PANTHER" id="PTHR30269:SF37">
    <property type="entry name" value="MEMBRANE TRANSPORTER PROTEIN"/>
    <property type="match status" value="1"/>
</dbReference>
<dbReference type="Pfam" id="PF01925">
    <property type="entry name" value="TauE"/>
    <property type="match status" value="1"/>
</dbReference>
<dbReference type="PANTHER" id="PTHR30269">
    <property type="entry name" value="TRANSMEMBRANE PROTEIN YFCA"/>
    <property type="match status" value="1"/>
</dbReference>
<feature type="transmembrane region" description="Helical" evidence="8">
    <location>
        <begin position="127"/>
        <end position="147"/>
    </location>
</feature>
<evidence type="ECO:0000256" key="1">
    <source>
        <dbReference type="ARBA" id="ARBA00004651"/>
    </source>
</evidence>
<evidence type="ECO:0000256" key="4">
    <source>
        <dbReference type="ARBA" id="ARBA00022475"/>
    </source>
</evidence>